<dbReference type="CDD" id="cd17321">
    <property type="entry name" value="MFS_MMR_MDR_like"/>
    <property type="match status" value="1"/>
</dbReference>
<feature type="transmembrane region" description="Helical" evidence="7">
    <location>
        <begin position="121"/>
        <end position="142"/>
    </location>
</feature>
<keyword evidence="3" id="KW-1003">Cell membrane</keyword>
<feature type="transmembrane region" description="Helical" evidence="7">
    <location>
        <begin position="253"/>
        <end position="274"/>
    </location>
</feature>
<keyword evidence="2" id="KW-0813">Transport</keyword>
<evidence type="ECO:0000256" key="6">
    <source>
        <dbReference type="ARBA" id="ARBA00023136"/>
    </source>
</evidence>
<dbReference type="Proteomes" id="UP000609879">
    <property type="component" value="Unassembled WGS sequence"/>
</dbReference>
<keyword evidence="10" id="KW-1185">Reference proteome</keyword>
<feature type="transmembrane region" description="Helical" evidence="7">
    <location>
        <begin position="148"/>
        <end position="171"/>
    </location>
</feature>
<protein>
    <submittedName>
        <fullName evidence="9">MFS transporter</fullName>
    </submittedName>
</protein>
<dbReference type="InterPro" id="IPR020846">
    <property type="entry name" value="MFS_dom"/>
</dbReference>
<feature type="transmembrane region" description="Helical" evidence="7">
    <location>
        <begin position="280"/>
        <end position="302"/>
    </location>
</feature>
<dbReference type="Gene3D" id="1.20.1250.20">
    <property type="entry name" value="MFS general substrate transporter like domains"/>
    <property type="match status" value="1"/>
</dbReference>
<evidence type="ECO:0000256" key="3">
    <source>
        <dbReference type="ARBA" id="ARBA00022475"/>
    </source>
</evidence>
<comment type="subcellular location">
    <subcellularLocation>
        <location evidence="1">Cell membrane</location>
        <topology evidence="1">Multi-pass membrane protein</topology>
    </subcellularLocation>
</comment>
<feature type="transmembrane region" description="Helical" evidence="7">
    <location>
        <begin position="32"/>
        <end position="49"/>
    </location>
</feature>
<feature type="transmembrane region" description="Helical" evidence="7">
    <location>
        <begin position="90"/>
        <end position="109"/>
    </location>
</feature>
<feature type="transmembrane region" description="Helical" evidence="7">
    <location>
        <begin position="183"/>
        <end position="201"/>
    </location>
</feature>
<dbReference type="Gene3D" id="1.20.1720.10">
    <property type="entry name" value="Multidrug resistance protein D"/>
    <property type="match status" value="1"/>
</dbReference>
<dbReference type="PANTHER" id="PTHR42718">
    <property type="entry name" value="MAJOR FACILITATOR SUPERFAMILY MULTIDRUG TRANSPORTER MFSC"/>
    <property type="match status" value="1"/>
</dbReference>
<proteinExistence type="predicted"/>
<sequence>MSQLLIVLDATIVNIALPTAQQALHISDADRQWMITAYTLAFGGLLLLGGRIADFTGRKRAFIIGLLGFAAASALGGLATNAGLLFAARALQGAFGALMAPAALSLLTVTFTEPKERARAFGVYGAIAGGGGAVGLLLGGLLTEYASWRWTLLVSTPIAILAALAAARFVGESRAEGNTRYDLPGALTSTAGLVALVYGFTKASEDGWDSATTIGFLVAAAVLLVAFVVIELRSSHPLLPMRVILDRNRGGSFLAALLIGSGLFGVFLFLTFYLQITLGYSALMTGVAFLPFTLGIILGAGFSAQLQTRVGPRLLMFGGLLLSTVGMVMLTRIGVDTGFWTHVFPAELVISFGMGVTFGPMSNTALVGVADHDAGVASALINTTQQIGGSLGTALLNTIFTSAVAGYIADHQASASDPASLTAAATVHSYTVAFWWSAALIGLAAVLALVLVRAGRDEVAANPNAPAMA</sequence>
<dbReference type="PANTHER" id="PTHR42718:SF46">
    <property type="entry name" value="BLR6921 PROTEIN"/>
    <property type="match status" value="1"/>
</dbReference>
<dbReference type="SUPFAM" id="SSF103473">
    <property type="entry name" value="MFS general substrate transporter"/>
    <property type="match status" value="1"/>
</dbReference>
<keyword evidence="6 7" id="KW-0472">Membrane</keyword>
<feature type="transmembrane region" description="Helical" evidence="7">
    <location>
        <begin position="314"/>
        <end position="335"/>
    </location>
</feature>
<feature type="transmembrane region" description="Helical" evidence="7">
    <location>
        <begin position="61"/>
        <end position="84"/>
    </location>
</feature>
<evidence type="ECO:0000256" key="2">
    <source>
        <dbReference type="ARBA" id="ARBA00022448"/>
    </source>
</evidence>
<evidence type="ECO:0000256" key="5">
    <source>
        <dbReference type="ARBA" id="ARBA00022989"/>
    </source>
</evidence>
<keyword evidence="4 7" id="KW-0812">Transmembrane</keyword>
<feature type="domain" description="Major facilitator superfamily (MFS) profile" evidence="8">
    <location>
        <begin position="1"/>
        <end position="456"/>
    </location>
</feature>
<evidence type="ECO:0000259" key="8">
    <source>
        <dbReference type="PROSITE" id="PS50850"/>
    </source>
</evidence>
<evidence type="ECO:0000313" key="10">
    <source>
        <dbReference type="Proteomes" id="UP000609879"/>
    </source>
</evidence>
<dbReference type="Pfam" id="PF07690">
    <property type="entry name" value="MFS_1"/>
    <property type="match status" value="1"/>
</dbReference>
<evidence type="ECO:0000256" key="7">
    <source>
        <dbReference type="SAM" id="Phobius"/>
    </source>
</evidence>
<evidence type="ECO:0000256" key="4">
    <source>
        <dbReference type="ARBA" id="ARBA00022692"/>
    </source>
</evidence>
<feature type="transmembrane region" description="Helical" evidence="7">
    <location>
        <begin position="433"/>
        <end position="452"/>
    </location>
</feature>
<dbReference type="PROSITE" id="PS50850">
    <property type="entry name" value="MFS"/>
    <property type="match status" value="1"/>
</dbReference>
<comment type="caution">
    <text evidence="9">The sequence shown here is derived from an EMBL/GenBank/DDBJ whole genome shotgun (WGS) entry which is preliminary data.</text>
</comment>
<dbReference type="InterPro" id="IPR011701">
    <property type="entry name" value="MFS"/>
</dbReference>
<evidence type="ECO:0000256" key="1">
    <source>
        <dbReference type="ARBA" id="ARBA00004651"/>
    </source>
</evidence>
<reference evidence="9 10" key="1">
    <citation type="submission" date="2021-01" db="EMBL/GenBank/DDBJ databases">
        <title>Whole genome shotgun sequence of Actinoplanes deccanensis NBRC 13994.</title>
        <authorList>
            <person name="Komaki H."/>
            <person name="Tamura T."/>
        </authorList>
    </citation>
    <scope>NUCLEOTIDE SEQUENCE [LARGE SCALE GENOMIC DNA]</scope>
    <source>
        <strain evidence="9 10">NBRC 13994</strain>
    </source>
</reference>
<dbReference type="InterPro" id="IPR036259">
    <property type="entry name" value="MFS_trans_sf"/>
</dbReference>
<organism evidence="9 10">
    <name type="scientific">Paractinoplanes deccanensis</name>
    <dbReference type="NCBI Taxonomy" id="113561"/>
    <lineage>
        <taxon>Bacteria</taxon>
        <taxon>Bacillati</taxon>
        <taxon>Actinomycetota</taxon>
        <taxon>Actinomycetes</taxon>
        <taxon>Micromonosporales</taxon>
        <taxon>Micromonosporaceae</taxon>
        <taxon>Paractinoplanes</taxon>
    </lineage>
</organism>
<dbReference type="EMBL" id="BOMI01000176">
    <property type="protein sequence ID" value="GID79729.1"/>
    <property type="molecule type" value="Genomic_DNA"/>
</dbReference>
<feature type="transmembrane region" description="Helical" evidence="7">
    <location>
        <begin position="213"/>
        <end position="232"/>
    </location>
</feature>
<dbReference type="InterPro" id="IPR004638">
    <property type="entry name" value="EmrB-like"/>
</dbReference>
<gene>
    <name evidence="9" type="ORF">Ade02nite_83700</name>
</gene>
<evidence type="ECO:0000313" key="9">
    <source>
        <dbReference type="EMBL" id="GID79729.1"/>
    </source>
</evidence>
<name>A0ABQ3YIC2_9ACTN</name>
<accession>A0ABQ3YIC2</accession>
<dbReference type="NCBIfam" id="TIGR00711">
    <property type="entry name" value="efflux_EmrB"/>
    <property type="match status" value="1"/>
</dbReference>
<keyword evidence="5 7" id="KW-1133">Transmembrane helix</keyword>